<evidence type="ECO:0000259" key="2">
    <source>
        <dbReference type="Pfam" id="PF07929"/>
    </source>
</evidence>
<evidence type="ECO:0000313" key="3">
    <source>
        <dbReference type="EMBL" id="OIJ95620.1"/>
    </source>
</evidence>
<feature type="compositionally biased region" description="Basic and acidic residues" evidence="1">
    <location>
        <begin position="523"/>
        <end position="534"/>
    </location>
</feature>
<dbReference type="Pfam" id="PF07929">
    <property type="entry name" value="PRiA4_ORF3"/>
    <property type="match status" value="1"/>
</dbReference>
<reference evidence="3 4" key="1">
    <citation type="submission" date="2016-10" db="EMBL/GenBank/DDBJ databases">
        <title>Genome sequence of Streptomyces sp. MUSC 93.</title>
        <authorList>
            <person name="Lee L.-H."/>
            <person name="Ser H.-L."/>
            <person name="Law J.W.-F."/>
        </authorList>
    </citation>
    <scope>NUCLEOTIDE SEQUENCE [LARGE SCALE GENOMIC DNA]</scope>
    <source>
        <strain evidence="3 4">MUSC 93</strain>
    </source>
</reference>
<accession>A0A1S2PQ15</accession>
<sequence>MAPVRWEQQMRQNGKTAPSDLQLKIVLHGTRPPLWRRLVMPSDTSLGTLHDAIQVAFGWHGGHLHLFTDEFGRGYGDAARLTDIALGFGHRVGDEDTTALGDVLAAEGARLRYVYDFGEDWEHQITLEKTLPCPVGAERTVRCVGGRRADVPAEGIGGVWGLAEVLKCLDAPAGAEDGPYGELVAELRVAGYDPAAFDRDGITARLARLTPDTVSGTAKPPTGDRGGRGGVRRLTAEDVALCTCGQCRAGDPVEAGVDGPDEDVPVLRPVTLAPQEDLIAAVRGVPLFDAALRLSAWCREGRQVTAGRVLRPALAREAVEELQLWKLADDDSPYAHAVARARALKSLRSAKDVAVLDDPWWLAVDGGLITISGGRARGGETTDFADESLLEFWATTMGDLLEEIGETGVLDGWHGELDELTAEIADSLVGLLYDAPDDTWVDVDDLRAKAREVGANGPEFELFQTLFAASFRELGDELALLGAVEYEPGDGDTPPELALRTLLNAMGGQELGGGSETSSAAPDRSRDDRRGDRMRLTPLGRYGLRAYLMECGVPAPLLGEYAEADAAALLQGLLGYSPEEMRREVEGWLKHRSAADAAVGLLDACAGDGPEAAAKRAVAQLVLADLDGPRALRVLRKAADSDIEGCRQVATATLGERPESEAHMAPAQAEEAGLWLLIDGLSILAGTQESEELTQGFLENWNTAPEALEHRVDDLWRVEHAATAQVLTELGEGLRGVDKRLAKRMRTAANKAHSRQ</sequence>
<feature type="domain" description="Plasmid pRiA4b Orf3-like" evidence="2">
    <location>
        <begin position="21"/>
        <end position="200"/>
    </location>
</feature>
<evidence type="ECO:0000256" key="1">
    <source>
        <dbReference type="SAM" id="MobiDB-lite"/>
    </source>
</evidence>
<dbReference type="STRING" id="1428652.BIV24_08420"/>
<dbReference type="SUPFAM" id="SSF159941">
    <property type="entry name" value="MM3350-like"/>
    <property type="match status" value="1"/>
</dbReference>
<dbReference type="InterPro" id="IPR012912">
    <property type="entry name" value="Plasmid_pRiA4b_Orf3-like"/>
</dbReference>
<feature type="region of interest" description="Disordered" evidence="1">
    <location>
        <begin position="510"/>
        <end position="534"/>
    </location>
</feature>
<protein>
    <recommendedName>
        <fullName evidence="2">Plasmid pRiA4b Orf3-like domain-containing protein</fullName>
    </recommendedName>
</protein>
<keyword evidence="4" id="KW-1185">Reference proteome</keyword>
<dbReference type="PANTHER" id="PTHR41878">
    <property type="entry name" value="LEXA REPRESSOR-RELATED"/>
    <property type="match status" value="1"/>
</dbReference>
<organism evidence="3 4">
    <name type="scientific">Streptomyces colonosanans</name>
    <dbReference type="NCBI Taxonomy" id="1428652"/>
    <lineage>
        <taxon>Bacteria</taxon>
        <taxon>Bacillati</taxon>
        <taxon>Actinomycetota</taxon>
        <taxon>Actinomycetes</taxon>
        <taxon>Kitasatosporales</taxon>
        <taxon>Streptomycetaceae</taxon>
        <taxon>Streptomyces</taxon>
    </lineage>
</organism>
<name>A0A1S2PQ15_9ACTN</name>
<dbReference type="EMBL" id="MLYP01000022">
    <property type="protein sequence ID" value="OIJ95620.1"/>
    <property type="molecule type" value="Genomic_DNA"/>
</dbReference>
<comment type="caution">
    <text evidence="3">The sequence shown here is derived from an EMBL/GenBank/DDBJ whole genome shotgun (WGS) entry which is preliminary data.</text>
</comment>
<dbReference type="Gene3D" id="3.10.290.30">
    <property type="entry name" value="MM3350-like"/>
    <property type="match status" value="1"/>
</dbReference>
<proteinExistence type="predicted"/>
<gene>
    <name evidence="3" type="ORF">BIV24_08420</name>
</gene>
<dbReference type="Proteomes" id="UP000179935">
    <property type="component" value="Unassembled WGS sequence"/>
</dbReference>
<dbReference type="AlphaFoldDB" id="A0A1S2PQ15"/>
<dbReference type="PANTHER" id="PTHR41878:SF1">
    <property type="entry name" value="TNPR PROTEIN"/>
    <property type="match status" value="1"/>
</dbReference>
<dbReference type="InterPro" id="IPR024047">
    <property type="entry name" value="MM3350-like_sf"/>
</dbReference>
<evidence type="ECO:0000313" key="4">
    <source>
        <dbReference type="Proteomes" id="UP000179935"/>
    </source>
</evidence>